<dbReference type="Pfam" id="PF15780">
    <property type="entry name" value="ASH"/>
    <property type="match status" value="1"/>
</dbReference>
<keyword evidence="2" id="KW-0963">Cytoplasm</keyword>
<feature type="domain" description="CFAP65 fourth Ig-like" evidence="5">
    <location>
        <begin position="132"/>
        <end position="226"/>
    </location>
</feature>
<dbReference type="Gene3D" id="2.60.40.10">
    <property type="entry name" value="Immunoglobulins"/>
    <property type="match status" value="3"/>
</dbReference>
<dbReference type="InterPro" id="IPR031549">
    <property type="entry name" value="ASH"/>
</dbReference>
<dbReference type="PANTHER" id="PTHR46127">
    <property type="entry name" value="CILIA- AND FLAGELLA-ASSOCIATED PROTEIN 65"/>
    <property type="match status" value="1"/>
</dbReference>
<keyword evidence="6" id="KW-0282">Flagellum</keyword>
<dbReference type="InterPro" id="IPR058536">
    <property type="entry name" value="Ig_CFAP65_4th"/>
</dbReference>
<comment type="subcellular location">
    <subcellularLocation>
        <location evidence="1">Cytoplasm</location>
    </subcellularLocation>
</comment>
<accession>A0A061RHJ4</accession>
<gene>
    <name evidence="6" type="ORF">TSPGSL018_1890</name>
</gene>
<dbReference type="Pfam" id="PF24507">
    <property type="entry name" value="Ig_CFAP65_4th"/>
    <property type="match status" value="1"/>
</dbReference>
<reference evidence="6" key="1">
    <citation type="submission" date="2014-05" db="EMBL/GenBank/DDBJ databases">
        <title>The transcriptome of the halophilic microalga Tetraselmis sp. GSL018 isolated from the Great Salt Lake, Utah.</title>
        <authorList>
            <person name="Jinkerson R.E."/>
            <person name="D'Adamo S."/>
            <person name="Posewitz M.C."/>
        </authorList>
    </citation>
    <scope>NUCLEOTIDE SEQUENCE</scope>
    <source>
        <strain evidence="6">GSL018</strain>
    </source>
</reference>
<evidence type="ECO:0000259" key="5">
    <source>
        <dbReference type="Pfam" id="PF24507"/>
    </source>
</evidence>
<dbReference type="PANTHER" id="PTHR46127:SF1">
    <property type="entry name" value="CILIA- AND FLAGELLA-ASSOCIATED PROTEIN 65"/>
    <property type="match status" value="1"/>
</dbReference>
<dbReference type="EMBL" id="GBEZ01014640">
    <property type="protein sequence ID" value="JAC71448.1"/>
    <property type="molecule type" value="Transcribed_RNA"/>
</dbReference>
<evidence type="ECO:0000313" key="6">
    <source>
        <dbReference type="EMBL" id="JAC71448.1"/>
    </source>
</evidence>
<feature type="compositionally biased region" description="Basic residues" evidence="3">
    <location>
        <begin position="380"/>
        <end position="396"/>
    </location>
</feature>
<sequence length="396" mass="42240">MVENGPSSDISVMGIGKFPHLRIEQSSISFGEVYVGHQATKRVSLFNPSLVPAHYESSCADSTAARPVFRVAPAKGTVAPGEHIVLEITFTPVSAGTQSIDTFELATRGGNKVRLSAQGTALGTVVTASAPCIDFGSVEVGGTATRSLSLTNESGVEARYEFLCDPDGVFAFREGAVRGVIPAAFTRSLTVEFRPASPSHHWKRAACLVGNGSPLQIDLLGTGFTEKLRPPHLAPSRIEEYLARVDAGGNPLCDASEPIAADPQELNFGACSRLRPADHRAVELKNRTSAKLTVYPTVPHADGAGGDEPIFRVFPESADIRPGEAATFRVAFRPPRDGQYLHGGARLHGPREAHAELPAGGRAQLQRPLQPRGPPPRQHIPARARGARSQVRARRP</sequence>
<keyword evidence="6" id="KW-0966">Cell projection</keyword>
<dbReference type="NCBIfam" id="NF012200">
    <property type="entry name" value="choice_anch_D"/>
    <property type="match status" value="2"/>
</dbReference>
<keyword evidence="6" id="KW-0969">Cilium</keyword>
<protein>
    <submittedName>
        <fullName evidence="6">Flagellar associated protein</fullName>
    </submittedName>
</protein>
<evidence type="ECO:0000256" key="2">
    <source>
        <dbReference type="ARBA" id="ARBA00022490"/>
    </source>
</evidence>
<evidence type="ECO:0000256" key="3">
    <source>
        <dbReference type="SAM" id="MobiDB-lite"/>
    </source>
</evidence>
<proteinExistence type="predicted"/>
<organism evidence="6">
    <name type="scientific">Tetraselmis sp. GSL018</name>
    <dbReference type="NCBI Taxonomy" id="582737"/>
    <lineage>
        <taxon>Eukaryota</taxon>
        <taxon>Viridiplantae</taxon>
        <taxon>Chlorophyta</taxon>
        <taxon>core chlorophytes</taxon>
        <taxon>Chlorodendrophyceae</taxon>
        <taxon>Chlorodendrales</taxon>
        <taxon>Chlorodendraceae</taxon>
        <taxon>Tetraselmis</taxon>
    </lineage>
</organism>
<feature type="domain" description="Abnormal spindle-like microcephaly-associated protein ASH" evidence="4">
    <location>
        <begin position="25"/>
        <end position="97"/>
    </location>
</feature>
<feature type="region of interest" description="Disordered" evidence="3">
    <location>
        <begin position="354"/>
        <end position="396"/>
    </location>
</feature>
<evidence type="ECO:0000256" key="1">
    <source>
        <dbReference type="ARBA" id="ARBA00004496"/>
    </source>
</evidence>
<name>A0A061RHJ4_9CHLO</name>
<dbReference type="AlphaFoldDB" id="A0A061RHJ4"/>
<feature type="compositionally biased region" description="Low complexity" evidence="3">
    <location>
        <begin position="361"/>
        <end position="370"/>
    </location>
</feature>
<dbReference type="InterPro" id="IPR052614">
    <property type="entry name" value="CFAP65"/>
</dbReference>
<dbReference type="InterPro" id="IPR013783">
    <property type="entry name" value="Ig-like_fold"/>
</dbReference>
<dbReference type="GO" id="GO:0005737">
    <property type="term" value="C:cytoplasm"/>
    <property type="evidence" value="ECO:0007669"/>
    <property type="project" value="UniProtKB-SubCell"/>
</dbReference>
<evidence type="ECO:0000259" key="4">
    <source>
        <dbReference type="Pfam" id="PF15780"/>
    </source>
</evidence>